<comment type="caution">
    <text evidence="2">The sequence shown here is derived from an EMBL/GenBank/DDBJ whole genome shotgun (WGS) entry which is preliminary data.</text>
</comment>
<gene>
    <name evidence="2" type="ORF">MO867_09850</name>
</gene>
<dbReference type="AlphaFoldDB" id="A0A9X2ELX3"/>
<evidence type="ECO:0000313" key="3">
    <source>
        <dbReference type="Proteomes" id="UP001139028"/>
    </source>
</evidence>
<accession>A0A9X2ELX3</accession>
<dbReference type="SUPFAM" id="SSF53474">
    <property type="entry name" value="alpha/beta-Hydrolases"/>
    <property type="match status" value="1"/>
</dbReference>
<evidence type="ECO:0000259" key="1">
    <source>
        <dbReference type="Pfam" id="PF12697"/>
    </source>
</evidence>
<dbReference type="GO" id="GO:0016787">
    <property type="term" value="F:hydrolase activity"/>
    <property type="evidence" value="ECO:0007669"/>
    <property type="project" value="UniProtKB-KW"/>
</dbReference>
<dbReference type="Proteomes" id="UP001139028">
    <property type="component" value="Unassembled WGS sequence"/>
</dbReference>
<reference evidence="2" key="1">
    <citation type="journal article" date="2022" name="Arch. Microbiol.">
        <title>Microbulbifer okhotskensis sp. nov., isolated from a deep bottom sediment of the Okhotsk Sea.</title>
        <authorList>
            <person name="Romanenko L."/>
            <person name="Kurilenko V."/>
            <person name="Otstavnykh N."/>
            <person name="Velansky P."/>
            <person name="Isaeva M."/>
            <person name="Mikhailov V."/>
        </authorList>
    </citation>
    <scope>NUCLEOTIDE SEQUENCE</scope>
    <source>
        <strain evidence="2">OS29</strain>
    </source>
</reference>
<protein>
    <submittedName>
        <fullName evidence="2">Alpha/beta hydrolase</fullName>
    </submittedName>
</protein>
<proteinExistence type="predicted"/>
<keyword evidence="3" id="KW-1185">Reference proteome</keyword>
<evidence type="ECO:0000313" key="2">
    <source>
        <dbReference type="EMBL" id="MCO1334642.1"/>
    </source>
</evidence>
<keyword evidence="2" id="KW-0378">Hydrolase</keyword>
<organism evidence="2 3">
    <name type="scientific">Microbulbifer okhotskensis</name>
    <dbReference type="NCBI Taxonomy" id="2926617"/>
    <lineage>
        <taxon>Bacteria</taxon>
        <taxon>Pseudomonadati</taxon>
        <taxon>Pseudomonadota</taxon>
        <taxon>Gammaproteobacteria</taxon>
        <taxon>Cellvibrionales</taxon>
        <taxon>Microbulbiferaceae</taxon>
        <taxon>Microbulbifer</taxon>
    </lineage>
</organism>
<dbReference type="InterPro" id="IPR000073">
    <property type="entry name" value="AB_hydrolase_1"/>
</dbReference>
<dbReference type="Gene3D" id="3.40.50.1820">
    <property type="entry name" value="alpha/beta hydrolase"/>
    <property type="match status" value="1"/>
</dbReference>
<dbReference type="EMBL" id="JALBWM010000034">
    <property type="protein sequence ID" value="MCO1334642.1"/>
    <property type="molecule type" value="Genomic_DNA"/>
</dbReference>
<name>A0A9X2ELX3_9GAMM</name>
<dbReference type="InterPro" id="IPR029058">
    <property type="entry name" value="AB_hydrolase_fold"/>
</dbReference>
<sequence length="348" mass="38412">MSSILYDGEALETVAGFPVLYHYIPANESNPLIIFVPGTAHLARIFYGYPDGKIEDFVAYWVNKADFPFLAISYPMANEVFGSTHPDFTIADWGLQVAEVIAKVITEYQLPKSVIVCGWSMGGKIAGALGRAAAEQSFNIDMFVAIAAEPALPGFLPAANSQAVKMTEEGMASREGIYPAFYAAMDEQDKYNDHTIIPRKIYRSQFLGAVPIALIGTGLMYRDFSFKEDLASALTTANTFGYLDYALPVVIQSDSMGDLENVLCNVDDWAFIRNRVLVKKILGNKPTDQVSRKEWELIKLLTRSSSEYFSQTVSGNHFCFVGSVGARSIVDKILTLYARVCSINHIVN</sequence>
<feature type="domain" description="AB hydrolase-1" evidence="1">
    <location>
        <begin position="33"/>
        <end position="196"/>
    </location>
</feature>
<dbReference type="RefSeq" id="WP_252466232.1">
    <property type="nucleotide sequence ID" value="NZ_JALBWM010000034.1"/>
</dbReference>
<dbReference type="Pfam" id="PF12697">
    <property type="entry name" value="Abhydrolase_6"/>
    <property type="match status" value="1"/>
</dbReference>